<sequence length="233" mass="26751">MLGRIHQKLKDWQDALGRRYGTDITTPAARRAAWWHFQLSDHAFLRIWWHNFATVAPGLFRSNQPDGKRLAAYAGLGIKSVLNLRGASGQSFWLFEREACDRLGLPLIDLNMSARRAPEPEVLLQLYDLFQTLPRPILVHCKSGADRTGLAAALWLIWVEGKTVEEAMGQLSLRYVHLSFGRTGILDHFLRFYARERDRTGIALIDWIRDGYDPKALAESYRRYEAKGKLGDW</sequence>
<evidence type="ECO:0000259" key="1">
    <source>
        <dbReference type="PROSITE" id="PS50056"/>
    </source>
</evidence>
<dbReference type="Gene3D" id="3.90.190.10">
    <property type="entry name" value="Protein tyrosine phosphatase superfamily"/>
    <property type="match status" value="1"/>
</dbReference>
<name>A0A8J7MQ91_9RHOB</name>
<dbReference type="SUPFAM" id="SSF52799">
    <property type="entry name" value="(Phosphotyrosine protein) phosphatases II"/>
    <property type="match status" value="1"/>
</dbReference>
<reference evidence="2" key="1">
    <citation type="submission" date="2021-01" db="EMBL/GenBank/DDBJ databases">
        <title>Genome seq and assembly of Tabrizicola sp. KVB23.</title>
        <authorList>
            <person name="Chhetri G."/>
        </authorList>
    </citation>
    <scope>NUCLEOTIDE SEQUENCE</scope>
    <source>
        <strain evidence="2">KVB23</strain>
    </source>
</reference>
<gene>
    <name evidence="2" type="ORF">JI744_06795</name>
</gene>
<dbReference type="AlphaFoldDB" id="A0A8J7MQ91"/>
<feature type="domain" description="Tyrosine specific protein phosphatases" evidence="1">
    <location>
        <begin position="136"/>
        <end position="171"/>
    </location>
</feature>
<accession>A0A8J7MQ91</accession>
<comment type="caution">
    <text evidence="2">The sequence shown here is derived from an EMBL/GenBank/DDBJ whole genome shotgun (WGS) entry which is preliminary data.</text>
</comment>
<proteinExistence type="predicted"/>
<protein>
    <submittedName>
        <fullName evidence="2">Tyrosine-protein phosphatase</fullName>
    </submittedName>
</protein>
<evidence type="ECO:0000313" key="2">
    <source>
        <dbReference type="EMBL" id="MBL4927808.1"/>
    </source>
</evidence>
<dbReference type="Proteomes" id="UP000619033">
    <property type="component" value="Unassembled WGS sequence"/>
</dbReference>
<dbReference type="InterPro" id="IPR000387">
    <property type="entry name" value="Tyr_Pase_dom"/>
</dbReference>
<dbReference type="InterPro" id="IPR029021">
    <property type="entry name" value="Prot-tyrosine_phosphatase-like"/>
</dbReference>
<dbReference type="RefSeq" id="WP_202658944.1">
    <property type="nucleotide sequence ID" value="NZ_JAESVP010000003.1"/>
</dbReference>
<evidence type="ECO:0000313" key="3">
    <source>
        <dbReference type="Proteomes" id="UP000619033"/>
    </source>
</evidence>
<dbReference type="PROSITE" id="PS00383">
    <property type="entry name" value="TYR_PHOSPHATASE_1"/>
    <property type="match status" value="1"/>
</dbReference>
<dbReference type="EMBL" id="JAESVP010000003">
    <property type="protein sequence ID" value="MBL4927808.1"/>
    <property type="molecule type" value="Genomic_DNA"/>
</dbReference>
<dbReference type="Pfam" id="PF22741">
    <property type="entry name" value="PTP-NADK"/>
    <property type="match status" value="1"/>
</dbReference>
<keyword evidence="3" id="KW-1185">Reference proteome</keyword>
<dbReference type="InterPro" id="IPR055214">
    <property type="entry name" value="PTP-NADK"/>
</dbReference>
<dbReference type="InterPro" id="IPR016130">
    <property type="entry name" value="Tyr_Pase_AS"/>
</dbReference>
<organism evidence="2 3">
    <name type="scientific">Fuscibacter oryzae</name>
    <dbReference type="NCBI Taxonomy" id="2803939"/>
    <lineage>
        <taxon>Bacteria</taxon>
        <taxon>Pseudomonadati</taxon>
        <taxon>Pseudomonadota</taxon>
        <taxon>Alphaproteobacteria</taxon>
        <taxon>Rhodobacterales</taxon>
        <taxon>Paracoccaceae</taxon>
        <taxon>Fuscibacter</taxon>
    </lineage>
</organism>
<dbReference type="PROSITE" id="PS50056">
    <property type="entry name" value="TYR_PHOSPHATASE_2"/>
    <property type="match status" value="1"/>
</dbReference>